<reference evidence="1" key="2">
    <citation type="journal article" date="2015" name="Data Brief">
        <title>Shoot transcriptome of the giant reed, Arundo donax.</title>
        <authorList>
            <person name="Barrero R.A."/>
            <person name="Guerrero F.D."/>
            <person name="Moolhuijzen P."/>
            <person name="Goolsby J.A."/>
            <person name="Tidwell J."/>
            <person name="Bellgard S.E."/>
            <person name="Bellgard M.I."/>
        </authorList>
    </citation>
    <scope>NUCLEOTIDE SEQUENCE</scope>
    <source>
        <tissue evidence="1">Shoot tissue taken approximately 20 cm above the soil surface</tissue>
    </source>
</reference>
<proteinExistence type="predicted"/>
<accession>A0A0A9BUA1</accession>
<dbReference type="AlphaFoldDB" id="A0A0A9BUA1"/>
<dbReference type="EMBL" id="GBRH01230994">
    <property type="protein sequence ID" value="JAD66901.1"/>
    <property type="molecule type" value="Transcribed_RNA"/>
</dbReference>
<name>A0A0A9BUA1_ARUDO</name>
<protein>
    <submittedName>
        <fullName evidence="1">Uncharacterized protein</fullName>
    </submittedName>
</protein>
<sequence>MKRSALMMFSTQQKWYATYQNRRARFSHYLLHCT</sequence>
<evidence type="ECO:0000313" key="1">
    <source>
        <dbReference type="EMBL" id="JAD66901.1"/>
    </source>
</evidence>
<organism evidence="1">
    <name type="scientific">Arundo donax</name>
    <name type="common">Giant reed</name>
    <name type="synonym">Donax arundinaceus</name>
    <dbReference type="NCBI Taxonomy" id="35708"/>
    <lineage>
        <taxon>Eukaryota</taxon>
        <taxon>Viridiplantae</taxon>
        <taxon>Streptophyta</taxon>
        <taxon>Embryophyta</taxon>
        <taxon>Tracheophyta</taxon>
        <taxon>Spermatophyta</taxon>
        <taxon>Magnoliopsida</taxon>
        <taxon>Liliopsida</taxon>
        <taxon>Poales</taxon>
        <taxon>Poaceae</taxon>
        <taxon>PACMAD clade</taxon>
        <taxon>Arundinoideae</taxon>
        <taxon>Arundineae</taxon>
        <taxon>Arundo</taxon>
    </lineage>
</organism>
<reference evidence="1" key="1">
    <citation type="submission" date="2014-09" db="EMBL/GenBank/DDBJ databases">
        <authorList>
            <person name="Magalhaes I.L.F."/>
            <person name="Oliveira U."/>
            <person name="Santos F.R."/>
            <person name="Vidigal T.H.D.A."/>
            <person name="Brescovit A.D."/>
            <person name="Santos A.J."/>
        </authorList>
    </citation>
    <scope>NUCLEOTIDE SEQUENCE</scope>
    <source>
        <tissue evidence="1">Shoot tissue taken approximately 20 cm above the soil surface</tissue>
    </source>
</reference>